<dbReference type="CDD" id="cd09272">
    <property type="entry name" value="RNase_HI_RT_Ty1"/>
    <property type="match status" value="1"/>
</dbReference>
<reference evidence="3" key="1">
    <citation type="journal article" date="2019" name="Sci. Rep.">
        <title>Draft genome of Tanacetum cinerariifolium, the natural source of mosquito coil.</title>
        <authorList>
            <person name="Yamashiro T."/>
            <person name="Shiraishi A."/>
            <person name="Satake H."/>
            <person name="Nakayama K."/>
        </authorList>
    </citation>
    <scope>NUCLEOTIDE SEQUENCE</scope>
</reference>
<feature type="domain" description="Reverse transcriptase Ty1/copia-type" evidence="2">
    <location>
        <begin position="857"/>
        <end position="924"/>
    </location>
</feature>
<dbReference type="InterPro" id="IPR013103">
    <property type="entry name" value="RVT_2"/>
</dbReference>
<proteinExistence type="predicted"/>
<dbReference type="AlphaFoldDB" id="A0A699GIT5"/>
<gene>
    <name evidence="3" type="ORF">Tci_001697</name>
</gene>
<sequence length="946" mass="107059">MDECKIGLGYNVVPPPYSGNFMPPKPDLVYPSLDDFVDVNKSICESIVENPTDASNEPKNASKENEATIIKDWVSERSRPNWIFDIDALTKSMNYKPVVAGNQSNGSVGTKSCDNVDSLGSGFKPSGEEEKKDAEDPGHCDVQMDVKSGFLYRKIEEECKKQTVVANSTTKAGEGCLEWNGKAAQDKIENSLITQEASGSLEDLEIIQEEDTHPSIDTSVNHEVNDLEIDEPQNDIIPIRRSIRTRHAPDHMCLYIDADEHELRDLGEPANYKAALLDYDKWLFKKKTGIDGVVHTYKARLVAKGYTHYEETFSLVVDIRAIRILISIAVFYDYEIWQMDVKTAFLNGYLFEKVYMKQHEGASTPTELKCMQNVPYASAVGFIMYFVRCTHPDVAFAQNLTSPFPQNPGDIKQELKVSCYTDAGYLTDVDDLKSQTRYVFVLNGGVVDWKSAKQSIFATSSVEAKYIAAYDAFKEAVWVRNFIFRLGVVLIIEDPKNMYCDNTRAITIANESRITKDCSEALCKAMDVRSREGVGSKNVQKGGMDGVIKQYGNCVSLNKMVKGLVGMWPCRGLRPKRWGLGVLEKEGEIRETVDSLTRIQHEPRINLSHGLTSWIVLLYRPILDQGKDLELNIPTRIMTQAKEEDVTHTLKVIDEVDVKDVAGAIRKTKYGNFVTKCPERNQNHEVNLNETQEKGVYHEEGTFFMMNHIEETIFRNEENYTPPKSESNANDEDDVWYFDIDASNHITAQLKVGKEVTNEMGRESGTCTILCNDIEENVTNIEEEANPHSSSVIVHETSIKNKEYNSRSDDTPNPLVRLDTIRLLIALAAGKGWKTHHLNVKLDFINGDRKKLDSTLKEIDLINEFRKRMASQFEILDLGELTYYLGINISQGKDCIEIKQERYALKILIEAGMEDCNPFLCPTEPRLKLSKAKDKPKVKATQYQKW</sequence>
<dbReference type="PANTHER" id="PTHR11439">
    <property type="entry name" value="GAG-POL-RELATED RETROTRANSPOSON"/>
    <property type="match status" value="1"/>
</dbReference>
<name>A0A699GIT5_TANCI</name>
<organism evidence="3">
    <name type="scientific">Tanacetum cinerariifolium</name>
    <name type="common">Dalmatian daisy</name>
    <name type="synonym">Chrysanthemum cinerariifolium</name>
    <dbReference type="NCBI Taxonomy" id="118510"/>
    <lineage>
        <taxon>Eukaryota</taxon>
        <taxon>Viridiplantae</taxon>
        <taxon>Streptophyta</taxon>
        <taxon>Embryophyta</taxon>
        <taxon>Tracheophyta</taxon>
        <taxon>Spermatophyta</taxon>
        <taxon>Magnoliopsida</taxon>
        <taxon>eudicotyledons</taxon>
        <taxon>Gunneridae</taxon>
        <taxon>Pentapetalae</taxon>
        <taxon>asterids</taxon>
        <taxon>campanulids</taxon>
        <taxon>Asterales</taxon>
        <taxon>Asteraceae</taxon>
        <taxon>Asteroideae</taxon>
        <taxon>Anthemideae</taxon>
        <taxon>Anthemidinae</taxon>
        <taxon>Tanacetum</taxon>
    </lineage>
</organism>
<evidence type="ECO:0000313" key="3">
    <source>
        <dbReference type="EMBL" id="GEU29719.1"/>
    </source>
</evidence>
<feature type="region of interest" description="Disordered" evidence="1">
    <location>
        <begin position="104"/>
        <end position="139"/>
    </location>
</feature>
<evidence type="ECO:0000256" key="1">
    <source>
        <dbReference type="SAM" id="MobiDB-lite"/>
    </source>
</evidence>
<feature type="compositionally biased region" description="Polar residues" evidence="1">
    <location>
        <begin position="104"/>
        <end position="115"/>
    </location>
</feature>
<dbReference type="EMBL" id="BKCJ010000093">
    <property type="protein sequence ID" value="GEU29719.1"/>
    <property type="molecule type" value="Genomic_DNA"/>
</dbReference>
<dbReference type="PANTHER" id="PTHR11439:SF496">
    <property type="entry name" value="RNA-DIRECTED DNA POLYMERASE"/>
    <property type="match status" value="1"/>
</dbReference>
<accession>A0A699GIT5</accession>
<feature type="domain" description="Reverse transcriptase Ty1/copia-type" evidence="2">
    <location>
        <begin position="280"/>
        <end position="370"/>
    </location>
</feature>
<comment type="caution">
    <text evidence="3">The sequence shown here is derived from an EMBL/GenBank/DDBJ whole genome shotgun (WGS) entry which is preliminary data.</text>
</comment>
<dbReference type="Pfam" id="PF07727">
    <property type="entry name" value="RVT_2"/>
    <property type="match status" value="2"/>
</dbReference>
<protein>
    <recommendedName>
        <fullName evidence="2">Reverse transcriptase Ty1/copia-type domain-containing protein</fullName>
    </recommendedName>
</protein>
<feature type="compositionally biased region" description="Basic and acidic residues" evidence="1">
    <location>
        <begin position="126"/>
        <end position="139"/>
    </location>
</feature>
<evidence type="ECO:0000259" key="2">
    <source>
        <dbReference type="Pfam" id="PF07727"/>
    </source>
</evidence>